<dbReference type="GO" id="GO:0009360">
    <property type="term" value="C:DNA polymerase III complex"/>
    <property type="evidence" value="ECO:0007669"/>
    <property type="project" value="InterPro"/>
</dbReference>
<keyword evidence="10" id="KW-1185">Reference proteome</keyword>
<evidence type="ECO:0000256" key="1">
    <source>
        <dbReference type="ARBA" id="ARBA00012417"/>
    </source>
</evidence>
<evidence type="ECO:0000256" key="6">
    <source>
        <dbReference type="ARBA" id="ARBA00022932"/>
    </source>
</evidence>
<dbReference type="GO" id="GO:0003677">
    <property type="term" value="F:DNA binding"/>
    <property type="evidence" value="ECO:0007669"/>
    <property type="project" value="InterPro"/>
</dbReference>
<dbReference type="AlphaFoldDB" id="A0A1T4N9F7"/>
<dbReference type="Pfam" id="PF09115">
    <property type="entry name" value="DNApol3-delta_C"/>
    <property type="match status" value="1"/>
</dbReference>
<evidence type="ECO:0000256" key="7">
    <source>
        <dbReference type="ARBA" id="ARBA00049244"/>
    </source>
</evidence>
<dbReference type="Pfam" id="PF13177">
    <property type="entry name" value="DNA_pol3_delta2"/>
    <property type="match status" value="1"/>
</dbReference>
<dbReference type="EC" id="2.7.7.7" evidence="1"/>
<keyword evidence="3" id="KW-0808">Transferase</keyword>
<dbReference type="InterPro" id="IPR050238">
    <property type="entry name" value="DNA_Rep/Repair_Clamp_Loader"/>
</dbReference>
<dbReference type="GO" id="GO:0008408">
    <property type="term" value="F:3'-5' exonuclease activity"/>
    <property type="evidence" value="ECO:0007669"/>
    <property type="project" value="InterPro"/>
</dbReference>
<evidence type="ECO:0000313" key="10">
    <source>
        <dbReference type="Proteomes" id="UP000190625"/>
    </source>
</evidence>
<dbReference type="InterPro" id="IPR027417">
    <property type="entry name" value="P-loop_NTPase"/>
</dbReference>
<evidence type="ECO:0000313" key="9">
    <source>
        <dbReference type="EMBL" id="SJZ75940.1"/>
    </source>
</evidence>
<gene>
    <name evidence="9" type="ORF">SAMN02745118_01749</name>
</gene>
<dbReference type="InterPro" id="IPR004622">
    <property type="entry name" value="DNA_pol_HolB"/>
</dbReference>
<evidence type="ECO:0000256" key="4">
    <source>
        <dbReference type="ARBA" id="ARBA00022695"/>
    </source>
</evidence>
<comment type="catalytic activity">
    <reaction evidence="7">
        <text>DNA(n) + a 2'-deoxyribonucleoside 5'-triphosphate = DNA(n+1) + diphosphate</text>
        <dbReference type="Rhea" id="RHEA:22508"/>
        <dbReference type="Rhea" id="RHEA-COMP:17339"/>
        <dbReference type="Rhea" id="RHEA-COMP:17340"/>
        <dbReference type="ChEBI" id="CHEBI:33019"/>
        <dbReference type="ChEBI" id="CHEBI:61560"/>
        <dbReference type="ChEBI" id="CHEBI:173112"/>
        <dbReference type="EC" id="2.7.7.7"/>
    </reaction>
</comment>
<evidence type="ECO:0000256" key="3">
    <source>
        <dbReference type="ARBA" id="ARBA00022679"/>
    </source>
</evidence>
<dbReference type="PANTHER" id="PTHR11669:SF8">
    <property type="entry name" value="DNA POLYMERASE III SUBUNIT DELTA"/>
    <property type="match status" value="1"/>
</dbReference>
<dbReference type="SUPFAM" id="SSF52540">
    <property type="entry name" value="P-loop containing nucleoside triphosphate hydrolases"/>
    <property type="match status" value="1"/>
</dbReference>
<keyword evidence="4" id="KW-0548">Nucleotidyltransferase</keyword>
<evidence type="ECO:0000259" key="8">
    <source>
        <dbReference type="Pfam" id="PF09115"/>
    </source>
</evidence>
<dbReference type="PANTHER" id="PTHR11669">
    <property type="entry name" value="REPLICATION FACTOR C / DNA POLYMERASE III GAMMA-TAU SUBUNIT"/>
    <property type="match status" value="1"/>
</dbReference>
<name>A0A1T4N9F7_9FIRM</name>
<proteinExistence type="predicted"/>
<reference evidence="10" key="1">
    <citation type="submission" date="2017-02" db="EMBL/GenBank/DDBJ databases">
        <authorList>
            <person name="Varghese N."/>
            <person name="Submissions S."/>
        </authorList>
    </citation>
    <scope>NUCLEOTIDE SEQUENCE [LARGE SCALE GENOMIC DNA]</scope>
    <source>
        <strain evidence="10">ATCC BAA-73</strain>
    </source>
</reference>
<organism evidence="9 10">
    <name type="scientific">Selenihalanaerobacter shriftii</name>
    <dbReference type="NCBI Taxonomy" id="142842"/>
    <lineage>
        <taxon>Bacteria</taxon>
        <taxon>Bacillati</taxon>
        <taxon>Bacillota</taxon>
        <taxon>Clostridia</taxon>
        <taxon>Halanaerobiales</taxon>
        <taxon>Halobacteroidaceae</taxon>
        <taxon>Selenihalanaerobacter</taxon>
    </lineage>
</organism>
<feature type="domain" description="DNA polymerase III delta subunit C-terminal" evidence="8">
    <location>
        <begin position="216"/>
        <end position="325"/>
    </location>
</feature>
<keyword evidence="6" id="KW-0239">DNA-directed DNA polymerase</keyword>
<dbReference type="STRING" id="142842.SAMN02745118_01749"/>
<dbReference type="SUPFAM" id="SSF48019">
    <property type="entry name" value="post-AAA+ oligomerization domain-like"/>
    <property type="match status" value="1"/>
</dbReference>
<dbReference type="GO" id="GO:0006261">
    <property type="term" value="P:DNA-templated DNA replication"/>
    <property type="evidence" value="ECO:0007669"/>
    <property type="project" value="TreeGrafter"/>
</dbReference>
<evidence type="ECO:0000256" key="5">
    <source>
        <dbReference type="ARBA" id="ARBA00022705"/>
    </source>
</evidence>
<dbReference type="GO" id="GO:0003887">
    <property type="term" value="F:DNA-directed DNA polymerase activity"/>
    <property type="evidence" value="ECO:0007669"/>
    <property type="project" value="UniProtKB-KW"/>
</dbReference>
<protein>
    <recommendedName>
        <fullName evidence="2">DNA polymerase III subunit delta'</fullName>
        <ecNumber evidence="1">2.7.7.7</ecNumber>
    </recommendedName>
</protein>
<dbReference type="NCBIfam" id="TIGR00678">
    <property type="entry name" value="holB"/>
    <property type="match status" value="1"/>
</dbReference>
<dbReference type="InterPro" id="IPR015199">
    <property type="entry name" value="DNA_pol_III_delta_C"/>
</dbReference>
<evidence type="ECO:0000256" key="2">
    <source>
        <dbReference type="ARBA" id="ARBA00014363"/>
    </source>
</evidence>
<dbReference type="InterPro" id="IPR008921">
    <property type="entry name" value="DNA_pol3_clamp-load_cplx_C"/>
</dbReference>
<sequence>MSFSDVIGQELPINILQNTIKNQRISHAYLFTGKEGIGKELVAFQFAKAINCKELDIDACEECLSCRKFNSGNHPDIIKISPDGNSIKIDQIRHFQQQTSYKPYESDWKIYIIKEAEKMNLQAANSLLRTLEEPPEYIILILLAPKEELLLPTIISRCQVIKFKQLTVEEITNSLASKFDLDNKEAKKKAILADGSLGKAIRMIEDDTNSLRRDEILRRIKELTNFNLVEVFELVQEILKYKDQVNNILESIITFYRDLLLYKGSQNTELIINFDYMEELVKLSEEYTFNELEGIITIIEQTDNLIRNTNVNVQLALEVMLLKIKEKEGVLN</sequence>
<dbReference type="Gene3D" id="3.40.50.300">
    <property type="entry name" value="P-loop containing nucleotide triphosphate hydrolases"/>
    <property type="match status" value="1"/>
</dbReference>
<accession>A0A1T4N9F7</accession>
<dbReference type="Gene3D" id="1.20.272.10">
    <property type="match status" value="1"/>
</dbReference>
<dbReference type="Proteomes" id="UP000190625">
    <property type="component" value="Unassembled WGS sequence"/>
</dbReference>
<dbReference type="FunFam" id="3.40.50.300:FF:001255">
    <property type="entry name" value="DNA polymerase III subunit delta"/>
    <property type="match status" value="1"/>
</dbReference>
<dbReference type="EMBL" id="FUWM01000013">
    <property type="protein sequence ID" value="SJZ75940.1"/>
    <property type="molecule type" value="Genomic_DNA"/>
</dbReference>
<keyword evidence="5" id="KW-0235">DNA replication</keyword>